<dbReference type="InterPro" id="IPR027417">
    <property type="entry name" value="P-loop_NTPase"/>
</dbReference>
<dbReference type="InterPro" id="IPR006517">
    <property type="entry name" value="Phage_terminase_lsu-like_C"/>
</dbReference>
<dbReference type="Proteomes" id="UP000195967">
    <property type="component" value="Unassembled WGS sequence"/>
</dbReference>
<evidence type="ECO:0000313" key="3">
    <source>
        <dbReference type="EMBL" id="OUT12553.1"/>
    </source>
</evidence>
<dbReference type="Gene3D" id="3.40.50.300">
    <property type="entry name" value="P-loop containing nucleotide triphosphate hydrolases"/>
    <property type="match status" value="1"/>
</dbReference>
<protein>
    <recommendedName>
        <fullName evidence="2">Terminase large subunit gp17-like C-terminal domain-containing protein</fullName>
    </recommendedName>
</protein>
<dbReference type="NCBIfam" id="TIGR01630">
    <property type="entry name" value="psiM2_ORF9"/>
    <property type="match status" value="1"/>
</dbReference>
<dbReference type="RefSeq" id="WP_087584126.1">
    <property type="nucleotide sequence ID" value="NZ_CABMKR010000002.1"/>
</dbReference>
<dbReference type="Pfam" id="PF17289">
    <property type="entry name" value="Terminase_6C"/>
    <property type="match status" value="1"/>
</dbReference>
<sequence length="547" mass="63007">MLFSKDELDSFLEDSRESHRQAGAVEPELSKLTRKDFYGWLEELSGELKEQIHLNSPLSPKDRVARVKRAEHDFMFFARTYFPHYFSISSSCALHEDLAQIFEAMTQNTSGDKYARAAPRGHAKTTYCSQLLPLWCICFGKKRFIVEISDAVELVEGCLEAIKAELEDNANLKMDFPHVCGASKNWKIGEFVSKNGVKLKAFGSGKRLRGVKFGVYRPDLVVLDDLENDTNVRSKEQRDKLEEWLDEAVLNLGSVDGSLDVLYIGTVLHADSVLARKLKLKFWNAKKYQSIINFPKRMDLWERWSELYKNVSKEASETFYLKNKALMDDGARVLWEDALPILKLMQKRSENLKSFNKEQQNDPRIETQIFTKESMHFYRELPRCDYFVMYIDPAGEKKKSDYTAITVLGVSRAEAKIYVAESIVEVMKTKKTIKEIIRLNQLYKCRICAIESNGGQEFFRGWIREKAFEIGVKLPLKGVNNTASKGQRIEELEVPIEDGEILFHQSQSLLIEQLTEYPEAKHDDAPDSLAGAYDLTKLKKKVKRRNR</sequence>
<accession>A0A1Y5MZ79</accession>
<evidence type="ECO:0000313" key="4">
    <source>
        <dbReference type="Proteomes" id="UP000195967"/>
    </source>
</evidence>
<reference evidence="3 4" key="1">
    <citation type="submission" date="2017-04" db="EMBL/GenBank/DDBJ databases">
        <title>Complete genome of Campylobacter concisus ATCC 33237T and draft genomes for an additional eight well characterized C. concisus strains.</title>
        <authorList>
            <person name="Cornelius A.J."/>
            <person name="Miller W.G."/>
            <person name="Lastovica A.J."/>
            <person name="On S.L."/>
            <person name="French N.P."/>
            <person name="Vandenberg O."/>
            <person name="Biggs P.J."/>
        </authorList>
    </citation>
    <scope>NUCLEOTIDE SEQUENCE [LARGE SCALE GENOMIC DNA]</scope>
    <source>
        <strain evidence="3 4">Lasto28.99</strain>
    </source>
</reference>
<dbReference type="Gene3D" id="3.30.420.240">
    <property type="match status" value="1"/>
</dbReference>
<name>A0A1Y5MZ79_9BACT</name>
<dbReference type="EMBL" id="NDYO01000002">
    <property type="protein sequence ID" value="OUT12553.1"/>
    <property type="molecule type" value="Genomic_DNA"/>
</dbReference>
<keyword evidence="1" id="KW-1188">Viral release from host cell</keyword>
<comment type="caution">
    <text evidence="3">The sequence shown here is derived from an EMBL/GenBank/DDBJ whole genome shotgun (WGS) entry which is preliminary data.</text>
</comment>
<dbReference type="InterPro" id="IPR035421">
    <property type="entry name" value="Terminase_6C"/>
</dbReference>
<dbReference type="AlphaFoldDB" id="A0A1Y5MZ79"/>
<proteinExistence type="predicted"/>
<organism evidence="3 4">
    <name type="scientific">Campylobacter concisus</name>
    <dbReference type="NCBI Taxonomy" id="199"/>
    <lineage>
        <taxon>Bacteria</taxon>
        <taxon>Pseudomonadati</taxon>
        <taxon>Campylobacterota</taxon>
        <taxon>Epsilonproteobacteria</taxon>
        <taxon>Campylobacterales</taxon>
        <taxon>Campylobacteraceae</taxon>
        <taxon>Campylobacter</taxon>
    </lineage>
</organism>
<feature type="domain" description="Terminase large subunit gp17-like C-terminal" evidence="2">
    <location>
        <begin position="389"/>
        <end position="532"/>
    </location>
</feature>
<evidence type="ECO:0000256" key="1">
    <source>
        <dbReference type="ARBA" id="ARBA00022612"/>
    </source>
</evidence>
<evidence type="ECO:0000259" key="2">
    <source>
        <dbReference type="Pfam" id="PF17289"/>
    </source>
</evidence>
<gene>
    <name evidence="3" type="ORF">B9N62_01905</name>
</gene>